<dbReference type="RefSeq" id="WP_150971623.1">
    <property type="nucleotide sequence ID" value="NZ_VZDO01000014.1"/>
</dbReference>
<accession>A0A7V7PMP1</accession>
<evidence type="ECO:0000313" key="3">
    <source>
        <dbReference type="Proteomes" id="UP000432089"/>
    </source>
</evidence>
<reference evidence="2 3" key="1">
    <citation type="submission" date="2019-09" db="EMBL/GenBank/DDBJ databases">
        <title>YIM 132180 draft genome.</title>
        <authorList>
            <person name="Zhang K."/>
        </authorList>
    </citation>
    <scope>NUCLEOTIDE SEQUENCE [LARGE SCALE GENOMIC DNA]</scope>
    <source>
        <strain evidence="2 3">YIM 132180</strain>
    </source>
</reference>
<evidence type="ECO:0000256" key="1">
    <source>
        <dbReference type="SAM" id="MobiDB-lite"/>
    </source>
</evidence>
<organism evidence="2 3">
    <name type="scientific">Plantimonas leprariae</name>
    <dbReference type="NCBI Taxonomy" id="2615207"/>
    <lineage>
        <taxon>Bacteria</taxon>
        <taxon>Pseudomonadati</taxon>
        <taxon>Pseudomonadota</taxon>
        <taxon>Alphaproteobacteria</taxon>
        <taxon>Hyphomicrobiales</taxon>
        <taxon>Aurantimonadaceae</taxon>
        <taxon>Plantimonas</taxon>
    </lineage>
</organism>
<keyword evidence="3" id="KW-1185">Reference proteome</keyword>
<dbReference type="InterPro" id="IPR029045">
    <property type="entry name" value="ClpP/crotonase-like_dom_sf"/>
</dbReference>
<dbReference type="Gene3D" id="3.90.226.10">
    <property type="entry name" value="2-enoyl-CoA Hydratase, Chain A, domain 1"/>
    <property type="match status" value="1"/>
</dbReference>
<dbReference type="EMBL" id="VZDO01000014">
    <property type="protein sequence ID" value="KAB0678084.1"/>
    <property type="molecule type" value="Genomic_DNA"/>
</dbReference>
<gene>
    <name evidence="2" type="ORF">F6X38_16805</name>
</gene>
<protein>
    <submittedName>
        <fullName evidence="2">Uncharacterized protein</fullName>
    </submittedName>
</protein>
<dbReference type="AlphaFoldDB" id="A0A7V7PMP1"/>
<dbReference type="Proteomes" id="UP000432089">
    <property type="component" value="Unassembled WGS sequence"/>
</dbReference>
<name>A0A7V7PMP1_9HYPH</name>
<proteinExistence type="predicted"/>
<sequence>MAAPTAKLVVLNSPGGLVSMGLLIADDIHQRRLSTFVPADSICMSACAYLFLAGAARQIDGKLGVHQIAQDAPDLTSAQLSISDIIDVLNRFETPVEVLTVMFRTPANDMHVFTPEEIASYHLNHNASDPTPAAVQTAPTTVSPQVAAVPAPVSASTPIVPSPLPTVASAAPSPLPSAMPSEEANQTLSAIEDYARRPNRMALYGGLDFLGRDIGSVVVSDAPSCAMHRGGSRTARRCPQRRPRGRDAGGPAPRRDGDHRLPRGDERAARAEGGDRRPARGAVGEAA</sequence>
<feature type="compositionally biased region" description="Basic and acidic residues" evidence="1">
    <location>
        <begin position="253"/>
        <end position="278"/>
    </location>
</feature>
<feature type="compositionally biased region" description="Basic residues" evidence="1">
    <location>
        <begin position="230"/>
        <end position="244"/>
    </location>
</feature>
<evidence type="ECO:0000313" key="2">
    <source>
        <dbReference type="EMBL" id="KAB0678084.1"/>
    </source>
</evidence>
<dbReference type="SUPFAM" id="SSF52096">
    <property type="entry name" value="ClpP/crotonase"/>
    <property type="match status" value="1"/>
</dbReference>
<feature type="region of interest" description="Disordered" evidence="1">
    <location>
        <begin position="225"/>
        <end position="287"/>
    </location>
</feature>
<comment type="caution">
    <text evidence="2">The sequence shown here is derived from an EMBL/GenBank/DDBJ whole genome shotgun (WGS) entry which is preliminary data.</text>
</comment>